<keyword evidence="7" id="KW-1185">Reference proteome</keyword>
<dbReference type="Pfam" id="PF00389">
    <property type="entry name" value="2-Hacid_dh"/>
    <property type="match status" value="1"/>
</dbReference>
<evidence type="ECO:0000313" key="6">
    <source>
        <dbReference type="EMBL" id="PJK30535.1"/>
    </source>
</evidence>
<dbReference type="InterPro" id="IPR036291">
    <property type="entry name" value="NAD(P)-bd_dom_sf"/>
</dbReference>
<dbReference type="InterPro" id="IPR006139">
    <property type="entry name" value="D-isomer_2_OHA_DH_cat_dom"/>
</dbReference>
<name>A0A2M9G486_9PROT</name>
<dbReference type="SUPFAM" id="SSF52283">
    <property type="entry name" value="Formate/glycerate dehydrogenase catalytic domain-like"/>
    <property type="match status" value="1"/>
</dbReference>
<comment type="similarity">
    <text evidence="3">Belongs to the D-isomer specific 2-hydroxyacid dehydrogenase family.</text>
</comment>
<dbReference type="Gene3D" id="3.40.50.720">
    <property type="entry name" value="NAD(P)-binding Rossmann-like Domain"/>
    <property type="match status" value="2"/>
</dbReference>
<gene>
    <name evidence="6" type="ORF">CVT23_06220</name>
</gene>
<dbReference type="SUPFAM" id="SSF51735">
    <property type="entry name" value="NAD(P)-binding Rossmann-fold domains"/>
    <property type="match status" value="1"/>
</dbReference>
<feature type="domain" description="D-isomer specific 2-hydroxyacid dehydrogenase catalytic" evidence="4">
    <location>
        <begin position="7"/>
        <end position="308"/>
    </location>
</feature>
<proteinExistence type="inferred from homology"/>
<evidence type="ECO:0000313" key="7">
    <source>
        <dbReference type="Proteomes" id="UP000229498"/>
    </source>
</evidence>
<keyword evidence="1 3" id="KW-0560">Oxidoreductase</keyword>
<dbReference type="AlphaFoldDB" id="A0A2M9G486"/>
<dbReference type="GO" id="GO:0051287">
    <property type="term" value="F:NAD binding"/>
    <property type="evidence" value="ECO:0007669"/>
    <property type="project" value="InterPro"/>
</dbReference>
<evidence type="ECO:0000256" key="3">
    <source>
        <dbReference type="RuleBase" id="RU003719"/>
    </source>
</evidence>
<dbReference type="OrthoDB" id="7374922at2"/>
<dbReference type="InterPro" id="IPR006140">
    <property type="entry name" value="D-isomer_DH_NAD-bd"/>
</dbReference>
<feature type="domain" description="D-isomer specific 2-hydroxyacid dehydrogenase NAD-binding" evidence="5">
    <location>
        <begin position="104"/>
        <end position="277"/>
    </location>
</feature>
<dbReference type="Pfam" id="PF02826">
    <property type="entry name" value="2-Hacid_dh_C"/>
    <property type="match status" value="1"/>
</dbReference>
<dbReference type="PANTHER" id="PTHR43333">
    <property type="entry name" value="2-HACID_DH_C DOMAIN-CONTAINING PROTEIN"/>
    <property type="match status" value="1"/>
</dbReference>
<evidence type="ECO:0000259" key="4">
    <source>
        <dbReference type="Pfam" id="PF00389"/>
    </source>
</evidence>
<dbReference type="CDD" id="cd05300">
    <property type="entry name" value="2-Hacid_dh_1"/>
    <property type="match status" value="1"/>
</dbReference>
<comment type="caution">
    <text evidence="6">The sequence shown here is derived from an EMBL/GenBank/DDBJ whole genome shotgun (WGS) entry which is preliminary data.</text>
</comment>
<reference evidence="6 7" key="1">
    <citation type="submission" date="2017-11" db="EMBL/GenBank/DDBJ databases">
        <title>Draft genome sequence of Rhizobiales bacterium SY3-13.</title>
        <authorList>
            <person name="Sun C."/>
        </authorList>
    </citation>
    <scope>NUCLEOTIDE SEQUENCE [LARGE SCALE GENOMIC DNA]</scope>
    <source>
        <strain evidence="6 7">SY3-13</strain>
    </source>
</reference>
<accession>A0A2M9G486</accession>
<protein>
    <submittedName>
        <fullName evidence="6">Uncharacterized protein</fullName>
    </submittedName>
</protein>
<evidence type="ECO:0000256" key="1">
    <source>
        <dbReference type="ARBA" id="ARBA00023002"/>
    </source>
</evidence>
<sequence length="314" mass="33691">MPSRVHVYSKFNDRIVEPLQAVFPGAEIVTLDSEAEFADGLGEAEYLMCLKPPRGHWAKAKRLKLVQSFGAGIDHLVPMDGLPKGVKVCNAAGLAAEPMGEYALTLILMCLKRACWAVTGHRSATWRQYMPGSASGATVCILGLGRIGESTAAKCAALGMRVTGTQRRPREVAHVERIWPAEQTKEAVADADVVVSILPLVPETENLIDEALMRAMKPGSYVINLGRGGQVDEAALMKLLEEGHLAGAALDVFAQEPLPADSPLWTTPNLIITPHVAGGFPDYMGGISRLFAENVQALEAGQPLKTEVDLARGY</sequence>
<dbReference type="RefSeq" id="WP_109792635.1">
    <property type="nucleotide sequence ID" value="NZ_PHIG01000025.1"/>
</dbReference>
<dbReference type="GO" id="GO:0016616">
    <property type="term" value="F:oxidoreductase activity, acting on the CH-OH group of donors, NAD or NADP as acceptor"/>
    <property type="evidence" value="ECO:0007669"/>
    <property type="project" value="InterPro"/>
</dbReference>
<dbReference type="PANTHER" id="PTHR43333:SF1">
    <property type="entry name" value="D-ISOMER SPECIFIC 2-HYDROXYACID DEHYDROGENASE NAD-BINDING DOMAIN-CONTAINING PROTEIN"/>
    <property type="match status" value="1"/>
</dbReference>
<dbReference type="EMBL" id="PHIG01000025">
    <property type="protein sequence ID" value="PJK30535.1"/>
    <property type="molecule type" value="Genomic_DNA"/>
</dbReference>
<keyword evidence="2" id="KW-0520">NAD</keyword>
<evidence type="ECO:0000259" key="5">
    <source>
        <dbReference type="Pfam" id="PF02826"/>
    </source>
</evidence>
<organism evidence="6 7">
    <name type="scientific">Minwuia thermotolerans</name>
    <dbReference type="NCBI Taxonomy" id="2056226"/>
    <lineage>
        <taxon>Bacteria</taxon>
        <taxon>Pseudomonadati</taxon>
        <taxon>Pseudomonadota</taxon>
        <taxon>Alphaproteobacteria</taxon>
        <taxon>Minwuiales</taxon>
        <taxon>Minwuiaceae</taxon>
        <taxon>Minwuia</taxon>
    </lineage>
</organism>
<dbReference type="Proteomes" id="UP000229498">
    <property type="component" value="Unassembled WGS sequence"/>
</dbReference>
<evidence type="ECO:0000256" key="2">
    <source>
        <dbReference type="ARBA" id="ARBA00023027"/>
    </source>
</evidence>